<dbReference type="PANTHER" id="PTHR12606">
    <property type="entry name" value="SENTRIN/SUMO-SPECIFIC PROTEASE"/>
    <property type="match status" value="1"/>
</dbReference>
<evidence type="ECO:0000313" key="7">
    <source>
        <dbReference type="EMBL" id="KAA0159960.1"/>
    </source>
</evidence>
<feature type="compositionally biased region" description="Acidic residues" evidence="5">
    <location>
        <begin position="36"/>
        <end position="52"/>
    </location>
</feature>
<dbReference type="Proteomes" id="UP000325113">
    <property type="component" value="Unassembled WGS sequence"/>
</dbReference>
<keyword evidence="4" id="KW-0788">Thiol protease</keyword>
<feature type="compositionally biased region" description="Acidic residues" evidence="5">
    <location>
        <begin position="78"/>
        <end position="98"/>
    </location>
</feature>
<organism evidence="7 8">
    <name type="scientific">Cafeteria roenbergensis</name>
    <name type="common">Marine flagellate</name>
    <dbReference type="NCBI Taxonomy" id="33653"/>
    <lineage>
        <taxon>Eukaryota</taxon>
        <taxon>Sar</taxon>
        <taxon>Stramenopiles</taxon>
        <taxon>Bigyra</taxon>
        <taxon>Opalozoa</taxon>
        <taxon>Bicosoecida</taxon>
        <taxon>Cafeteriaceae</taxon>
        <taxon>Cafeteria</taxon>
    </lineage>
</organism>
<dbReference type="PROSITE" id="PS50600">
    <property type="entry name" value="ULP_PROTEASE"/>
    <property type="match status" value="1"/>
</dbReference>
<dbReference type="PANTHER" id="PTHR12606:SF1">
    <property type="entry name" value="UBIQUITIN-LIKE-SPECIFIC PROTEASE 1A"/>
    <property type="match status" value="1"/>
</dbReference>
<sequence>MGSWADRVGAASAVADGPTPFGDAALPLREMHDVASDEDGDGDEGEESASEEVDARSQSLQRGRMAAAAAAVAQADDSGSDADVDLLSSSDDDDEGEGAGDAGAGGGASGSAGRGAGREPLPPGLDGAESDAEFCKREVGWHPRRPFSPARGVAAGPADRWSREAEAERARVKILGRYGASAAGWSQAELVALAAAWGHGPGSRSDLAAVVSKVADQTVRRESLYRMLPGEWLSDENMNFWVIHLWLLSLNDAMTYNYESVRKWTRKQGVDVRFVDLCLFPVNVTPTHWALVALDLRAQRVEYLDSLSPGDDGPPRPGSRAHRLCSHTLRWLRDECAAWPDVGGIIDTLGFTMHHSARMPQQRNGYDCGVFALWAAESLALRGNITWSQWDVPAKRWQVVRTMARHCPALGEDELGLSEPDSDGGIPGAEGSAAEEGGAREGLEAGAKVTSWTEAAQTEELGHSSAWGAGSAETGRTELGIEEDSEEAAEEHDVEEHDTEGEDVEGEDEDGASAVVEADLGHGIDVGIGAADHASDAGALAAEALEEEDGEAEQEEEEDEAEQEDAVEEQEARLLHGRADGGLEPESEHQQEVSKSPVEAADGPGERADAVVDADDADVNAEGAGASGDWAAAGFGAADPLSYSSSHQRAADAAAVAEADLDPNALPGREGRPASTASAELGGPAIPTFGSALPNPFAAQSNPFAAQSNPFAALPNPFAGTARPPAESTASQAPPPSASRRPPSANPFSLEGASLAAAFGAEAAAQSSRAADAAKDDVGGANSDSEEPVAHQPGGLQAEAGTDAAPAGATPESVGGLQGRGAGDANDSGMPTATQAPAGAGSAAACPRAAAGGAAEAAPEEERSGGALGAFINAAFSGQPVASAGGGNNPLAAAIANGLQSGASVSDMAESLLNQLSPAFVESFGRRLTRGGGGRAGQGDADSTDSADRDDAV</sequence>
<dbReference type="InterPro" id="IPR003653">
    <property type="entry name" value="Peptidase_C48_C"/>
</dbReference>
<comment type="similarity">
    <text evidence="1">Belongs to the peptidase C48 family.</text>
</comment>
<feature type="region of interest" description="Disordered" evidence="5">
    <location>
        <begin position="661"/>
        <end position="864"/>
    </location>
</feature>
<proteinExistence type="inferred from homology"/>
<dbReference type="GO" id="GO:0016929">
    <property type="term" value="F:deSUMOylase activity"/>
    <property type="evidence" value="ECO:0007669"/>
    <property type="project" value="TreeGrafter"/>
</dbReference>
<evidence type="ECO:0000256" key="5">
    <source>
        <dbReference type="SAM" id="MobiDB-lite"/>
    </source>
</evidence>
<feature type="region of interest" description="Disordered" evidence="5">
    <location>
        <begin position="534"/>
        <end position="607"/>
    </location>
</feature>
<dbReference type="GO" id="GO:0006508">
    <property type="term" value="P:proteolysis"/>
    <property type="evidence" value="ECO:0007669"/>
    <property type="project" value="UniProtKB-KW"/>
</dbReference>
<feature type="region of interest" description="Disordered" evidence="5">
    <location>
        <begin position="411"/>
        <end position="446"/>
    </location>
</feature>
<dbReference type="Pfam" id="PF02902">
    <property type="entry name" value="Peptidase_C48"/>
    <property type="match status" value="1"/>
</dbReference>
<dbReference type="InterPro" id="IPR038765">
    <property type="entry name" value="Papain-like_cys_pep_sf"/>
</dbReference>
<dbReference type="GO" id="GO:0005634">
    <property type="term" value="C:nucleus"/>
    <property type="evidence" value="ECO:0007669"/>
    <property type="project" value="TreeGrafter"/>
</dbReference>
<dbReference type="SUPFAM" id="SSF54001">
    <property type="entry name" value="Cysteine proteinases"/>
    <property type="match status" value="1"/>
</dbReference>
<gene>
    <name evidence="7" type="ORF">FNF31_04605</name>
</gene>
<feature type="compositionally biased region" description="Low complexity" evidence="5">
    <location>
        <begin position="798"/>
        <end position="812"/>
    </location>
</feature>
<dbReference type="EMBL" id="VLTM01000049">
    <property type="protein sequence ID" value="KAA0159960.1"/>
    <property type="molecule type" value="Genomic_DNA"/>
</dbReference>
<evidence type="ECO:0000256" key="1">
    <source>
        <dbReference type="ARBA" id="ARBA00005234"/>
    </source>
</evidence>
<evidence type="ECO:0000256" key="3">
    <source>
        <dbReference type="ARBA" id="ARBA00022801"/>
    </source>
</evidence>
<feature type="region of interest" description="Disordered" evidence="5">
    <location>
        <begin position="1"/>
        <end position="130"/>
    </location>
</feature>
<feature type="region of interest" description="Disordered" evidence="5">
    <location>
        <begin position="926"/>
        <end position="953"/>
    </location>
</feature>
<feature type="compositionally biased region" description="Acidic residues" evidence="5">
    <location>
        <begin position="411"/>
        <end position="422"/>
    </location>
</feature>
<evidence type="ECO:0000256" key="4">
    <source>
        <dbReference type="ARBA" id="ARBA00022807"/>
    </source>
</evidence>
<dbReference type="AlphaFoldDB" id="A0A5A8D6S6"/>
<evidence type="ECO:0000313" key="8">
    <source>
        <dbReference type="Proteomes" id="UP000325113"/>
    </source>
</evidence>
<protein>
    <recommendedName>
        <fullName evidence="6">Ubiquitin-like protease family profile domain-containing protein</fullName>
    </recommendedName>
</protein>
<dbReference type="Gene3D" id="3.40.395.10">
    <property type="entry name" value="Adenoviral Proteinase, Chain A"/>
    <property type="match status" value="1"/>
</dbReference>
<feature type="compositionally biased region" description="Acidic residues" evidence="5">
    <location>
        <begin position="544"/>
        <end position="569"/>
    </location>
</feature>
<keyword evidence="3" id="KW-0378">Hydrolase</keyword>
<comment type="caution">
    <text evidence="7">The sequence shown here is derived from an EMBL/GenBank/DDBJ whole genome shotgun (WGS) entry which is preliminary data.</text>
</comment>
<feature type="compositionally biased region" description="Low complexity" evidence="5">
    <location>
        <begin position="836"/>
        <end position="857"/>
    </location>
</feature>
<reference evidence="7 8" key="1">
    <citation type="submission" date="2019-07" db="EMBL/GenBank/DDBJ databases">
        <title>Genomes of Cafeteria roenbergensis.</title>
        <authorList>
            <person name="Fischer M.G."/>
            <person name="Hackl T."/>
            <person name="Roman M."/>
        </authorList>
    </citation>
    <scope>NUCLEOTIDE SEQUENCE [LARGE SCALE GENOMIC DNA]</scope>
    <source>
        <strain evidence="7 8">Cflag</strain>
    </source>
</reference>
<dbReference type="GO" id="GO:0016926">
    <property type="term" value="P:protein desumoylation"/>
    <property type="evidence" value="ECO:0007669"/>
    <property type="project" value="TreeGrafter"/>
</dbReference>
<feature type="compositionally biased region" description="Polar residues" evidence="5">
    <location>
        <begin position="698"/>
        <end position="710"/>
    </location>
</feature>
<keyword evidence="2" id="KW-0645">Protease</keyword>
<feature type="compositionally biased region" description="Low complexity" evidence="5">
    <location>
        <begin position="724"/>
        <end position="771"/>
    </location>
</feature>
<evidence type="ECO:0000259" key="6">
    <source>
        <dbReference type="PROSITE" id="PS50600"/>
    </source>
</evidence>
<feature type="domain" description="Ubiquitin-like protease family profile" evidence="6">
    <location>
        <begin position="217"/>
        <end position="379"/>
    </location>
</feature>
<evidence type="ECO:0000256" key="2">
    <source>
        <dbReference type="ARBA" id="ARBA00022670"/>
    </source>
</evidence>
<feature type="compositionally biased region" description="Gly residues" evidence="5">
    <location>
        <begin position="99"/>
        <end position="115"/>
    </location>
</feature>
<accession>A0A5A8D6S6</accession>
<feature type="region of interest" description="Disordered" evidence="5">
    <location>
        <begin position="482"/>
        <end position="514"/>
    </location>
</feature>
<feature type="compositionally biased region" description="Acidic residues" evidence="5">
    <location>
        <begin position="482"/>
        <end position="511"/>
    </location>
</feature>
<feature type="compositionally biased region" description="Low complexity" evidence="5">
    <location>
        <begin position="66"/>
        <end position="77"/>
    </location>
</feature>
<feature type="compositionally biased region" description="Basic and acidic residues" evidence="5">
    <location>
        <begin position="570"/>
        <end position="592"/>
    </location>
</feature>
<name>A0A5A8D6S6_CAFRO</name>
<feature type="compositionally biased region" description="Low complexity" evidence="5">
    <location>
        <begin position="534"/>
        <end position="543"/>
    </location>
</feature>